<dbReference type="EMBL" id="JXJU01000003">
    <property type="protein sequence ID" value="PCS00702.1"/>
    <property type="molecule type" value="Genomic_DNA"/>
</dbReference>
<dbReference type="OrthoDB" id="2243538at2"/>
<organism evidence="1 2">
    <name type="scientific">Lactococcus fujiensis JCM 16395</name>
    <dbReference type="NCBI Taxonomy" id="1291764"/>
    <lineage>
        <taxon>Bacteria</taxon>
        <taxon>Bacillati</taxon>
        <taxon>Bacillota</taxon>
        <taxon>Bacilli</taxon>
        <taxon>Lactobacillales</taxon>
        <taxon>Streptococcaceae</taxon>
        <taxon>Lactococcus</taxon>
    </lineage>
</organism>
<evidence type="ECO:0000313" key="2">
    <source>
        <dbReference type="Proteomes" id="UP000218181"/>
    </source>
</evidence>
<dbReference type="Proteomes" id="UP000218181">
    <property type="component" value="Unassembled WGS sequence"/>
</dbReference>
<keyword evidence="1" id="KW-0413">Isomerase</keyword>
<protein>
    <submittedName>
        <fullName evidence="1">Dithiol-disulfide isomerase</fullName>
    </submittedName>
</protein>
<dbReference type="RefSeq" id="WP_096817502.1">
    <property type="nucleotide sequence ID" value="NZ_JXJU01000003.1"/>
</dbReference>
<reference evidence="1 2" key="1">
    <citation type="submission" date="2014-12" db="EMBL/GenBank/DDBJ databases">
        <title>Draft genome sequences of 10 type strains of Lactococcus.</title>
        <authorList>
            <person name="Sun Z."/>
            <person name="Zhong Z."/>
            <person name="Liu W."/>
            <person name="Zhang W."/>
            <person name="Zhang H."/>
        </authorList>
    </citation>
    <scope>NUCLEOTIDE SEQUENCE [LARGE SCALE GENOMIC DNA]</scope>
    <source>
        <strain evidence="1 2">JCM 16395</strain>
    </source>
</reference>
<dbReference type="GO" id="GO:0016853">
    <property type="term" value="F:isomerase activity"/>
    <property type="evidence" value="ECO:0007669"/>
    <property type="project" value="UniProtKB-KW"/>
</dbReference>
<name>A0A2A5RMX4_9LACT</name>
<dbReference type="STRING" id="1291764.GCA_001311235_00771"/>
<comment type="caution">
    <text evidence="1">The sequence shown here is derived from an EMBL/GenBank/DDBJ whole genome shotgun (WGS) entry which is preliminary data.</text>
</comment>
<sequence>MLEIHLYFTPMLDNLDEFDRNDWYLYPVVNLSAAKACRDQAQYPKTVEYLNACSDRLEKIALDFFTVNLYGRKFGRKFILQLQNNLTVSRLLDYNNSERKKILTEIGLSTSEFKVFRDYSKHVLKDSLHQFYENNFTQTPSGIVLTESEELHLAHIEAENLKTFIEKLEKTA</sequence>
<accession>A0A2A5RMX4</accession>
<dbReference type="Pfam" id="PF13743">
    <property type="entry name" value="Thioredoxin_5"/>
    <property type="match status" value="1"/>
</dbReference>
<proteinExistence type="predicted"/>
<gene>
    <name evidence="1" type="ORF">RT41_GL001084</name>
</gene>
<dbReference type="AlphaFoldDB" id="A0A2A5RMX4"/>
<keyword evidence="2" id="KW-1185">Reference proteome</keyword>
<evidence type="ECO:0000313" key="1">
    <source>
        <dbReference type="EMBL" id="PCS00702.1"/>
    </source>
</evidence>